<sequence>MNTFEQLLFSCSEGTIPILEHTYPVSSYVPLDLSVENPHLKDLDITNPIVCQTYIDLVLKKEEGLVAYGGYLEQRNLYDDKGSFYSADLQRNIHLGIDYWAPAGTKVLVPLDGKIHSFKNNDVKGDYGPTIIMEHHFDDLIFYTLYGHLSLESLKGLTVGMEFSAGSVLATLGTPDINVNYAPHLHFQIIQDLSDYVGDYPGVCAQEDLDYYKKNCPDPNLLLKI</sequence>
<dbReference type="GO" id="GO:0004222">
    <property type="term" value="F:metalloendopeptidase activity"/>
    <property type="evidence" value="ECO:0007669"/>
    <property type="project" value="TreeGrafter"/>
</dbReference>
<dbReference type="RefSeq" id="WP_125224163.1">
    <property type="nucleotide sequence ID" value="NZ_QUSX01000005.1"/>
</dbReference>
<evidence type="ECO:0000313" key="2">
    <source>
        <dbReference type="EMBL" id="RRQ47509.1"/>
    </source>
</evidence>
<gene>
    <name evidence="2" type="ORF">DZC72_17395</name>
</gene>
<keyword evidence="3" id="KW-1185">Reference proteome</keyword>
<dbReference type="InterPro" id="IPR016047">
    <property type="entry name" value="M23ase_b-sheet_dom"/>
</dbReference>
<dbReference type="CDD" id="cd12797">
    <property type="entry name" value="M23_peptidase"/>
    <property type="match status" value="1"/>
</dbReference>
<comment type="caution">
    <text evidence="2">The sequence shown here is derived from an EMBL/GenBank/DDBJ whole genome shotgun (WGS) entry which is preliminary data.</text>
</comment>
<accession>A0A3R8Q0P7</accession>
<protein>
    <submittedName>
        <fullName evidence="2">Peptidase M23</fullName>
    </submittedName>
</protein>
<proteinExistence type="predicted"/>
<evidence type="ECO:0000259" key="1">
    <source>
        <dbReference type="Pfam" id="PF01551"/>
    </source>
</evidence>
<dbReference type="OrthoDB" id="9801052at2"/>
<evidence type="ECO:0000313" key="3">
    <source>
        <dbReference type="Proteomes" id="UP000286990"/>
    </source>
</evidence>
<dbReference type="SUPFAM" id="SSF51261">
    <property type="entry name" value="Duplicated hybrid motif"/>
    <property type="match status" value="1"/>
</dbReference>
<organism evidence="2 3">
    <name type="scientific">Maribacter algicola</name>
    <dbReference type="NCBI Taxonomy" id="2498892"/>
    <lineage>
        <taxon>Bacteria</taxon>
        <taxon>Pseudomonadati</taxon>
        <taxon>Bacteroidota</taxon>
        <taxon>Flavobacteriia</taxon>
        <taxon>Flavobacteriales</taxon>
        <taxon>Flavobacteriaceae</taxon>
        <taxon>Maribacter</taxon>
    </lineage>
</organism>
<name>A0A3R8Q0P7_9FLAO</name>
<dbReference type="EMBL" id="QUSX01000005">
    <property type="protein sequence ID" value="RRQ47509.1"/>
    <property type="molecule type" value="Genomic_DNA"/>
</dbReference>
<dbReference type="AlphaFoldDB" id="A0A3R8Q0P7"/>
<dbReference type="Gene3D" id="2.70.70.10">
    <property type="entry name" value="Glucose Permease (Domain IIA)"/>
    <property type="match status" value="1"/>
</dbReference>
<dbReference type="PANTHER" id="PTHR21666">
    <property type="entry name" value="PEPTIDASE-RELATED"/>
    <property type="match status" value="1"/>
</dbReference>
<feature type="domain" description="M23ase beta-sheet core" evidence="1">
    <location>
        <begin position="93"/>
        <end position="191"/>
    </location>
</feature>
<dbReference type="Pfam" id="PF01551">
    <property type="entry name" value="Peptidase_M23"/>
    <property type="match status" value="1"/>
</dbReference>
<dbReference type="InterPro" id="IPR011055">
    <property type="entry name" value="Dup_hybrid_motif"/>
</dbReference>
<reference evidence="3" key="1">
    <citation type="submission" date="2018-12" db="EMBL/GenBank/DDBJ databases">
        <title>Maribacter lutimaris sp. nov., isolated from marine sediment.</title>
        <authorList>
            <person name="Kim K.K."/>
        </authorList>
    </citation>
    <scope>NUCLEOTIDE SEQUENCE [LARGE SCALE GENOMIC DNA]</scope>
    <source>
        <strain evidence="3">PoM-212</strain>
    </source>
</reference>
<dbReference type="PANTHER" id="PTHR21666:SF270">
    <property type="entry name" value="MUREIN HYDROLASE ACTIVATOR ENVC"/>
    <property type="match status" value="1"/>
</dbReference>
<dbReference type="Proteomes" id="UP000286990">
    <property type="component" value="Unassembled WGS sequence"/>
</dbReference>
<dbReference type="InterPro" id="IPR050570">
    <property type="entry name" value="Cell_wall_metabolism_enzyme"/>
</dbReference>